<organism evidence="8 9">
    <name type="scientific">Phialemonium thermophilum</name>
    <dbReference type="NCBI Taxonomy" id="223376"/>
    <lineage>
        <taxon>Eukaryota</taxon>
        <taxon>Fungi</taxon>
        <taxon>Dikarya</taxon>
        <taxon>Ascomycota</taxon>
        <taxon>Pezizomycotina</taxon>
        <taxon>Sordariomycetes</taxon>
        <taxon>Sordariomycetidae</taxon>
        <taxon>Cephalothecales</taxon>
        <taxon>Cephalothecaceae</taxon>
        <taxon>Phialemonium</taxon>
    </lineage>
</organism>
<evidence type="ECO:0000256" key="5">
    <source>
        <dbReference type="PROSITE-ProRule" id="PRU00042"/>
    </source>
</evidence>
<dbReference type="PROSITE" id="PS00028">
    <property type="entry name" value="ZINC_FINGER_C2H2_1"/>
    <property type="match status" value="1"/>
</dbReference>
<comment type="caution">
    <text evidence="8">The sequence shown here is derived from an EMBL/GenBank/DDBJ whole genome shotgun (WGS) entry which is preliminary data.</text>
</comment>
<keyword evidence="1" id="KW-0479">Metal-binding</keyword>
<reference evidence="8 9" key="1">
    <citation type="journal article" date="2024" name="Commun. Biol.">
        <title>Comparative genomic analysis of thermophilic fungi reveals convergent evolutionary adaptations and gene losses.</title>
        <authorList>
            <person name="Steindorff A.S."/>
            <person name="Aguilar-Pontes M.V."/>
            <person name="Robinson A.J."/>
            <person name="Andreopoulos B."/>
            <person name="LaButti K."/>
            <person name="Kuo A."/>
            <person name="Mondo S."/>
            <person name="Riley R."/>
            <person name="Otillar R."/>
            <person name="Haridas S."/>
            <person name="Lipzen A."/>
            <person name="Grimwood J."/>
            <person name="Schmutz J."/>
            <person name="Clum A."/>
            <person name="Reid I.D."/>
            <person name="Moisan M.C."/>
            <person name="Butler G."/>
            <person name="Nguyen T.T.M."/>
            <person name="Dewar K."/>
            <person name="Conant G."/>
            <person name="Drula E."/>
            <person name="Henrissat B."/>
            <person name="Hansel C."/>
            <person name="Singer S."/>
            <person name="Hutchinson M.I."/>
            <person name="de Vries R.P."/>
            <person name="Natvig D.O."/>
            <person name="Powell A.J."/>
            <person name="Tsang A."/>
            <person name="Grigoriev I.V."/>
        </authorList>
    </citation>
    <scope>NUCLEOTIDE SEQUENCE [LARGE SCALE GENOMIC DNA]</scope>
    <source>
        <strain evidence="8 9">ATCC 24622</strain>
    </source>
</reference>
<protein>
    <recommendedName>
        <fullName evidence="7">C2H2-type domain-containing protein</fullName>
    </recommendedName>
</protein>
<evidence type="ECO:0000313" key="9">
    <source>
        <dbReference type="Proteomes" id="UP001586593"/>
    </source>
</evidence>
<keyword evidence="2" id="KW-0677">Repeat</keyword>
<dbReference type="EMBL" id="JAZHXJ010000982">
    <property type="protein sequence ID" value="KAL1847373.1"/>
    <property type="molecule type" value="Genomic_DNA"/>
</dbReference>
<evidence type="ECO:0000256" key="1">
    <source>
        <dbReference type="ARBA" id="ARBA00022723"/>
    </source>
</evidence>
<dbReference type="PROSITE" id="PS50157">
    <property type="entry name" value="ZINC_FINGER_C2H2_2"/>
    <property type="match status" value="1"/>
</dbReference>
<evidence type="ECO:0000256" key="4">
    <source>
        <dbReference type="ARBA" id="ARBA00022833"/>
    </source>
</evidence>
<feature type="region of interest" description="Disordered" evidence="6">
    <location>
        <begin position="197"/>
        <end position="352"/>
    </location>
</feature>
<gene>
    <name evidence="8" type="ORF">VTK73DRAFT_10374</name>
</gene>
<keyword evidence="3 5" id="KW-0863">Zinc-finger</keyword>
<dbReference type="PANTHER" id="PTHR24409:SF295">
    <property type="entry name" value="AZ2-RELATED"/>
    <property type="match status" value="1"/>
</dbReference>
<keyword evidence="9" id="KW-1185">Reference proteome</keyword>
<evidence type="ECO:0000256" key="3">
    <source>
        <dbReference type="ARBA" id="ARBA00022771"/>
    </source>
</evidence>
<dbReference type="Pfam" id="PF24537">
    <property type="entry name" value="zf-C2H2_fungi"/>
    <property type="match status" value="1"/>
</dbReference>
<evidence type="ECO:0000259" key="7">
    <source>
        <dbReference type="PROSITE" id="PS50157"/>
    </source>
</evidence>
<feature type="compositionally biased region" description="Low complexity" evidence="6">
    <location>
        <begin position="341"/>
        <end position="352"/>
    </location>
</feature>
<evidence type="ECO:0000256" key="6">
    <source>
        <dbReference type="SAM" id="MobiDB-lite"/>
    </source>
</evidence>
<keyword evidence="4" id="KW-0862">Zinc</keyword>
<dbReference type="PANTHER" id="PTHR24409">
    <property type="entry name" value="ZINC FINGER PROTEIN 142"/>
    <property type="match status" value="1"/>
</dbReference>
<feature type="compositionally biased region" description="Basic and acidic residues" evidence="6">
    <location>
        <begin position="288"/>
        <end position="297"/>
    </location>
</feature>
<feature type="region of interest" description="Disordered" evidence="6">
    <location>
        <begin position="124"/>
        <end position="176"/>
    </location>
</feature>
<feature type="region of interest" description="Disordered" evidence="6">
    <location>
        <begin position="367"/>
        <end position="393"/>
    </location>
</feature>
<evidence type="ECO:0000256" key="2">
    <source>
        <dbReference type="ARBA" id="ARBA00022737"/>
    </source>
</evidence>
<feature type="region of interest" description="Disordered" evidence="6">
    <location>
        <begin position="412"/>
        <end position="457"/>
    </location>
</feature>
<proteinExistence type="predicted"/>
<feature type="compositionally biased region" description="Polar residues" evidence="6">
    <location>
        <begin position="155"/>
        <end position="167"/>
    </location>
</feature>
<dbReference type="InterPro" id="IPR013087">
    <property type="entry name" value="Znf_C2H2_type"/>
</dbReference>
<dbReference type="Proteomes" id="UP001586593">
    <property type="component" value="Unassembled WGS sequence"/>
</dbReference>
<accession>A0ABR3VX18</accession>
<feature type="domain" description="C2H2-type" evidence="7">
    <location>
        <begin position="494"/>
        <end position="522"/>
    </location>
</feature>
<name>A0ABR3VX18_9PEZI</name>
<dbReference type="InterPro" id="IPR057026">
    <property type="entry name" value="Znf-C2H2_ascomycetes"/>
</dbReference>
<evidence type="ECO:0000313" key="8">
    <source>
        <dbReference type="EMBL" id="KAL1847373.1"/>
    </source>
</evidence>
<sequence>MEINSAIARRDYGASVPSICGDGLQQRKGSKFSPVLSSSVAMSIPGSYDPYSDVPPPLPPPRYPPVDGLVDIAEYHEYRKPDSEEGFPDDRQSFKTRDVRFGMHDSDEGYHSIGSARTLSSPQFSMHHSYRSAPDSGIDSSMLSKLNSRRAPESRSPSCWSGLSTSAFDPRPSRATPMELPKLLSLPVRPRHIASSVLDSPHRYTQTPVVSEMSPRRNPFGSAPMDYRSPTGVEPLEPDRSPIPRSGRTDSGSSPDDFAYFTPGEMRDDDVDFPMEETSRLRQLNIEDALRERERERGQKRRASSPPGDDPALPTDLFRRRDGAGMSRCSPAPRLTPVPHSSVSSVSSGGRSVGSYVSLTTASSMTSVASFGRRSPAGRSPVSPCDGPGYESPLTASMHFAAISPRSPANNNVLAQQQQHQQQQRSTGDLPNPNPPARTAVSPRKLADPLPPSTGTGSVTAKMQGFYMCECCSKKPKKFQTKEQLTAHEAEKQYGCAYCGNRFKNKNEAERHQQSLHVRRHSWSCSALKSIERAFHESTTRPGEADICGYCGEEFVRTGPSHGSGQGRYASDQDWDVRVRHLQDVHKFKECNSSKKFYRADHFRQHLKHSHAGTSGKWTNMLENACMLEEDPPVGVR</sequence>